<dbReference type="InterPro" id="IPR030382">
    <property type="entry name" value="MeTrfase_TRM5/TYW2"/>
</dbReference>
<feature type="binding site" evidence="11">
    <location>
        <position position="1508"/>
    </location>
    <ligand>
        <name>S-adenosyl-L-methionine</name>
        <dbReference type="ChEBI" id="CHEBI:59789"/>
    </ligand>
</feature>
<gene>
    <name evidence="11" type="primary">TRM5</name>
    <name evidence="15" type="ORF">P175DRAFT_0512299</name>
</gene>
<comment type="function">
    <text evidence="11">Specifically methylates the N1 position of guanosine-37 in various cytoplasmic and mitochondrial tRNAs. Methylation is not dependent on the nature of the nucleoside 5' of the target nucleoside. This is the first step in the biosynthesis of wybutosine (yW), a modified base adjacent to the anticodon of tRNAs and required for accurate decoding.</text>
</comment>
<dbReference type="GO" id="GO:0005759">
    <property type="term" value="C:mitochondrial matrix"/>
    <property type="evidence" value="ECO:0007669"/>
    <property type="project" value="UniProtKB-SubCell"/>
</dbReference>
<comment type="subcellular location">
    <subcellularLocation>
        <location evidence="11">Mitochondrion matrix</location>
    </subcellularLocation>
    <subcellularLocation>
        <location evidence="1 11">Nucleus</location>
    </subcellularLocation>
    <subcellularLocation>
        <location evidence="11">Cytoplasm</location>
    </subcellularLocation>
    <text evidence="11">Predominantly in the mitochondria and in the nucleus.</text>
</comment>
<keyword evidence="7 11" id="KW-0819">tRNA processing</keyword>
<feature type="compositionally biased region" description="Acidic residues" evidence="12">
    <location>
        <begin position="1063"/>
        <end position="1075"/>
    </location>
</feature>
<dbReference type="FunFam" id="1.20.1250.40:FF:000003">
    <property type="entry name" value="DNA-directed RNA polymerase II subunit rpb4"/>
    <property type="match status" value="1"/>
</dbReference>
<dbReference type="CDD" id="cd06869">
    <property type="entry name" value="PX_UP2_fungi"/>
    <property type="match status" value="1"/>
</dbReference>
<feature type="binding site" evidence="11">
    <location>
        <begin position="1546"/>
        <end position="1547"/>
    </location>
    <ligand>
        <name>S-adenosyl-L-methionine</name>
        <dbReference type="ChEBI" id="CHEBI:59789"/>
    </ligand>
</feature>
<dbReference type="EMBL" id="MSFN02000010">
    <property type="protein sequence ID" value="PTU17585.1"/>
    <property type="molecule type" value="Genomic_DNA"/>
</dbReference>
<dbReference type="PROSITE" id="PS51684">
    <property type="entry name" value="SAM_MT_TRM5_TYW2"/>
    <property type="match status" value="1"/>
</dbReference>
<dbReference type="Gene3D" id="1.20.1250.40">
    <property type="match status" value="1"/>
</dbReference>
<dbReference type="InterPro" id="IPR010997">
    <property type="entry name" value="HRDC-like_sf"/>
</dbReference>
<dbReference type="Pfam" id="PF02475">
    <property type="entry name" value="TRM5-TYW2_MTfase"/>
    <property type="match status" value="1"/>
</dbReference>
<dbReference type="InterPro" id="IPR006590">
    <property type="entry name" value="RNA_pol_Rpb4/RPC9_core"/>
</dbReference>
<dbReference type="GO" id="GO:0030880">
    <property type="term" value="C:RNA polymerase complex"/>
    <property type="evidence" value="ECO:0007669"/>
    <property type="project" value="InterPro"/>
</dbReference>
<comment type="similarity">
    <text evidence="2">Belongs to the class I-like SAM-binding methyltransferase superfamily. TRM5/TYW2 family.</text>
</comment>
<dbReference type="SUPFAM" id="SSF64268">
    <property type="entry name" value="PX domain"/>
    <property type="match status" value="1"/>
</dbReference>
<feature type="region of interest" description="Disordered" evidence="12">
    <location>
        <begin position="1599"/>
        <end position="1619"/>
    </location>
</feature>
<evidence type="ECO:0000313" key="15">
    <source>
        <dbReference type="EMBL" id="PTU17585.1"/>
    </source>
</evidence>
<dbReference type="InterPro" id="IPR038324">
    <property type="entry name" value="Rpb4/RPC9_sf"/>
</dbReference>
<feature type="domain" description="PX" evidence="13">
    <location>
        <begin position="191"/>
        <end position="371"/>
    </location>
</feature>
<dbReference type="HAMAP" id="MF_03152">
    <property type="entry name" value="TRM5"/>
    <property type="match status" value="1"/>
</dbReference>
<evidence type="ECO:0000256" key="12">
    <source>
        <dbReference type="SAM" id="MobiDB-lite"/>
    </source>
</evidence>
<dbReference type="InterPro" id="IPR056744">
    <property type="entry name" value="TRM5/TYW2-like_N"/>
</dbReference>
<keyword evidence="3 11" id="KW-0963">Cytoplasm</keyword>
<dbReference type="InterPro" id="IPR036871">
    <property type="entry name" value="PX_dom_sf"/>
</dbReference>
<dbReference type="Pfam" id="PF12825">
    <property type="entry name" value="DUF3818"/>
    <property type="match status" value="1"/>
</dbReference>
<comment type="similarity">
    <text evidence="11">Belongs to the TRM5 / TYW2 family.</text>
</comment>
<feature type="binding site" evidence="11">
    <location>
        <position position="1633"/>
    </location>
    <ligand>
        <name>S-adenosyl-L-methionine</name>
        <dbReference type="ChEBI" id="CHEBI:59789"/>
    </ligand>
</feature>
<dbReference type="InterPro" id="IPR024554">
    <property type="entry name" value="LEC1-like_C"/>
</dbReference>
<dbReference type="InterPro" id="IPR001683">
    <property type="entry name" value="PX_dom"/>
</dbReference>
<dbReference type="PROSITE" id="PS50195">
    <property type="entry name" value="PX"/>
    <property type="match status" value="1"/>
</dbReference>
<dbReference type="GO" id="GO:0052906">
    <property type="term" value="F:tRNA (guanine(37)-N1)-methyltransferase activity"/>
    <property type="evidence" value="ECO:0007669"/>
    <property type="project" value="UniProtKB-UniRule"/>
</dbReference>
<comment type="caution">
    <text evidence="15">The sequence shown here is derived from an EMBL/GenBank/DDBJ whole genome shotgun (WGS) entry which is preliminary data.</text>
</comment>
<feature type="compositionally biased region" description="Basic and acidic residues" evidence="12">
    <location>
        <begin position="1022"/>
        <end position="1036"/>
    </location>
</feature>
<dbReference type="GO" id="GO:0006352">
    <property type="term" value="P:DNA-templated transcription initiation"/>
    <property type="evidence" value="ECO:0007669"/>
    <property type="project" value="InterPro"/>
</dbReference>
<dbReference type="SUPFAM" id="SSF53335">
    <property type="entry name" value="S-adenosyl-L-methionine-dependent methyltransferases"/>
    <property type="match status" value="1"/>
</dbReference>
<reference evidence="15 16" key="1">
    <citation type="journal article" date="2018" name="Proc. Natl. Acad. Sci. U.S.A.">
        <title>Linking secondary metabolites to gene clusters through genome sequencing of six diverse Aspergillus species.</title>
        <authorList>
            <person name="Kaerboelling I."/>
            <person name="Vesth T.C."/>
            <person name="Frisvad J.C."/>
            <person name="Nybo J.L."/>
            <person name="Theobald S."/>
            <person name="Kuo A."/>
            <person name="Bowyer P."/>
            <person name="Matsuda Y."/>
            <person name="Mondo S."/>
            <person name="Lyhne E.K."/>
            <person name="Kogle M.E."/>
            <person name="Clum A."/>
            <person name="Lipzen A."/>
            <person name="Salamov A."/>
            <person name="Ngan C.Y."/>
            <person name="Daum C."/>
            <person name="Chiniquy J."/>
            <person name="Barry K."/>
            <person name="LaButti K."/>
            <person name="Haridas S."/>
            <person name="Simmons B.A."/>
            <person name="Magnuson J.K."/>
            <person name="Mortensen U.H."/>
            <person name="Larsen T.O."/>
            <person name="Grigoriev I.V."/>
            <person name="Baker S.E."/>
            <person name="Andersen M.R."/>
        </authorList>
    </citation>
    <scope>NUCLEOTIDE SEQUENCE [LARGE SCALE GENOMIC DNA]</scope>
    <source>
        <strain evidence="15 16">IBT 24754</strain>
    </source>
</reference>
<dbReference type="InterPro" id="IPR047168">
    <property type="entry name" value="LEC1-like"/>
</dbReference>
<feature type="region of interest" description="Disordered" evidence="12">
    <location>
        <begin position="986"/>
        <end position="1160"/>
    </location>
</feature>
<sequence>MHASNGVDRSAAHQDDPIPNSNHILTGKQEHYLKRELIARQVKSEIAELNSPTALHRFGAPFKSEYGEVAPIDSELPILRYIFVHHVRNFPFLDQAREKEFWQDKLQVFLESFANKNVSSSEDRLEETKRRKLARKCEKLIELMMVSGIPTASGYEERIQFSEMEVVDRGANDKGLLVNMPEGNAIHGWDVNVAAVRVTSVKRTVRYHQHAEFIIRVRREGRADSFVARRFGDFVKLQKRLRTELPGKTLPPLPRKNKSSSTSTIFGSVDDDGSSISSVSTQDAPAVDETRSSRNLAPGNHTQIHRSKSRGSMRRKSKSPRVSVENLRETVLYREEQRISLRAFLRTLLQHKRAAESRALEEFLTADPLLPNEEEYSDMERRKEVDSIRIEEQKRFYEIARQRAAELDVYMEKFRRDIVESNGLTKLFAEIREKATIEDLSPQYQKFAEWLRIEVAATLYHLFLAEDNSAELFAQAKRIHSLVPYTLLKNVIRIANPAAVMTGVLDLFLAQPFGSRSLLQRIFSMTLHDGIKGFQKSIDAMAAKINDTVVCQKLKAFTDADEAVKNEVRLEASMEDVDIVVAILRSEYLPFELNTEQVGKVFNAYVAWNYAVEHVDEEMREGARWFANVKQLLKLYTRQRDKAMMLSIIEEPVTLQLFRDLFTIFYEPLVRVYKSANVYNSITDFAKFADDAIAVIEKCQRQDISADPNQTVQAFIDLCERHQGSFYKFIHEVHLHDNGLFGSLMAWIENILEFLRKGPRGGKLDMNALLHGAKDVGQIDKDLALEEINKLIKWHEDRKEWHLNKTRQKMAAEGTVSSPFNATFKGSDFGLDEADLEHLAISDADSDPSDDLEAEDEAEDLDPIGAERRRRVKKQDQLRRTAGEPVKPDVTEILKLSESFGVLLRQKIPCLYSSSSSSNPYLEASRDGVPSHCCTAAWSLPRWRLAFAQATDQEPWLYTCQQDYSRRCNFFLWASDAEAREKLTVLANSHSESSSTPRTPSKRTLRGSTTGPGGLLTPQTGQRDKEARSSHDRSIKPDTNPRATSQTGPLPPPPSAKARMMSEDADEFEWDDTVETEMGKLLDPSRPLRQPDFGRPPKNPARTENIPPPRKRRRGLDAEEGEGDDNASGTATPGSFAPPHPTGGGPFLTPTPGRYKNMVPQQVPESPLASSSELAVQVSQILEKHSVVVPQKAQDELRGLFHQHGMKVHGIMRGRDVSRVSLRKRDEQIARLNERIASLESQRELNRKFRPHIKSRFKFSSIFMSMDATADRDTSSPLSSDLPAMFRPPVNRAMRVLDRSFFKKTIPLSAATVFKASDISNVRKELLKSRDLLSLPRLSAIREVKQDDVVRKCLLLREGIKHDDAATWSPKISELVNTGVVGVRPYDLTLEYDYWNYADIIAAILPEDLLDEIPQGFTQVGHISHLNLRDQYLPYRFLIAEILKDKNPTIRTVIRKTEDVGSRSEFRTFPFELLAGDDDMNVVQHEQDCEFHFDFSRVYWNSRLETEHRRLVDKFRPGEMVCDVMAGVGPFAVPAGKKRIFVWANDLNPHGFEVMQDAVPRNRVQDFVTPFNQDGRKFIPWSAKALLEADPVTVTIHPKVRRSRRTANDQEQAPPPPPEVFHRPTIFDHYVMNLPGTAVEFLDAFSGVYAGHENLFAPYTSKALPMVHVYCFSGHSENELDDHIDICKRMSERLGYTITPEDRVGGSGKTELELAIHNVRLVSPNKQMFCASFRLPNEVAFRKIEPIDQDRTRNTRLKTLRVQLPPATHRQRALPQGELEAASTLRLGADQNTHTLSLSEARLVINKVLENKRRGGKKYEEPENLTKTLDYLEVFARFKDEENIKAVERLLNSHTELEMFERSQLGSLCCDNAEEAKSLIPSLQTKISDGDLQELLDELTKLRNFTE</sequence>
<dbReference type="Gene3D" id="3.30.1520.10">
    <property type="entry name" value="Phox-like domain"/>
    <property type="match status" value="1"/>
</dbReference>
<dbReference type="InterPro" id="IPR056743">
    <property type="entry name" value="TRM5-TYW2-like_MTfase"/>
</dbReference>
<dbReference type="Gene3D" id="3.40.50.150">
    <property type="entry name" value="Vaccinia Virus protein VP39"/>
    <property type="match status" value="1"/>
</dbReference>
<dbReference type="SMART" id="SM00312">
    <property type="entry name" value="PX"/>
    <property type="match status" value="1"/>
</dbReference>
<dbReference type="Pfam" id="PF25133">
    <property type="entry name" value="TYW2_N_2"/>
    <property type="match status" value="1"/>
</dbReference>
<dbReference type="InterPro" id="IPR029063">
    <property type="entry name" value="SAM-dependent_MTases_sf"/>
</dbReference>
<keyword evidence="6 11" id="KW-0949">S-adenosyl-L-methionine</keyword>
<proteinExistence type="inferred from homology"/>
<dbReference type="PANTHER" id="PTHR47185:SF1">
    <property type="entry name" value="PX DOMAIN-CONTAINING PROTEIN YPR097W"/>
    <property type="match status" value="1"/>
</dbReference>
<dbReference type="InterPro" id="IPR005574">
    <property type="entry name" value="Rpb4/RPC9"/>
</dbReference>
<dbReference type="OrthoDB" id="2117459at2759"/>
<feature type="compositionally biased region" description="Basic residues" evidence="12">
    <location>
        <begin position="303"/>
        <end position="319"/>
    </location>
</feature>
<evidence type="ECO:0000256" key="10">
    <source>
        <dbReference type="ARBA" id="ARBA00047783"/>
    </source>
</evidence>
<dbReference type="Gene3D" id="3.30.300.110">
    <property type="entry name" value="Met-10+ protein-like domains"/>
    <property type="match status" value="1"/>
</dbReference>
<evidence type="ECO:0000256" key="4">
    <source>
        <dbReference type="ARBA" id="ARBA00022603"/>
    </source>
</evidence>
<evidence type="ECO:0000256" key="11">
    <source>
        <dbReference type="HAMAP-Rule" id="MF_03152"/>
    </source>
</evidence>
<evidence type="ECO:0000256" key="2">
    <source>
        <dbReference type="ARBA" id="ARBA00009775"/>
    </source>
</evidence>
<protein>
    <recommendedName>
        <fullName evidence="11">tRNA (guanine(37)-N1)-methyltransferase</fullName>
        <ecNumber evidence="11">2.1.1.228</ecNumber>
    </recommendedName>
    <alternativeName>
        <fullName evidence="11">M1G-methyltransferase</fullName>
    </alternativeName>
    <alternativeName>
        <fullName evidence="11">tRNA [GM37] methyltransferase</fullName>
    </alternativeName>
    <alternativeName>
        <fullName evidence="11">tRNA methyltransferase 5</fullName>
    </alternativeName>
</protein>
<name>A0A2T5LMS2_9EURO</name>
<evidence type="ECO:0000256" key="1">
    <source>
        <dbReference type="ARBA" id="ARBA00004123"/>
    </source>
</evidence>
<keyword evidence="9 11" id="KW-0539">Nucleus</keyword>
<dbReference type="Pfam" id="PF03874">
    <property type="entry name" value="RNA_pol_Rpb4"/>
    <property type="match status" value="1"/>
</dbReference>
<dbReference type="SUPFAM" id="SSF47819">
    <property type="entry name" value="HRDC-like"/>
    <property type="match status" value="1"/>
</dbReference>
<keyword evidence="5 11" id="KW-0808">Transferase</keyword>
<evidence type="ECO:0000256" key="7">
    <source>
        <dbReference type="ARBA" id="ARBA00022694"/>
    </source>
</evidence>
<dbReference type="GO" id="GO:0070901">
    <property type="term" value="P:mitochondrial tRNA methylation"/>
    <property type="evidence" value="ECO:0007669"/>
    <property type="project" value="UniProtKB-ARBA"/>
</dbReference>
<evidence type="ECO:0000259" key="13">
    <source>
        <dbReference type="PROSITE" id="PS50195"/>
    </source>
</evidence>
<dbReference type="SMART" id="SM00657">
    <property type="entry name" value="RPOL4c"/>
    <property type="match status" value="1"/>
</dbReference>
<feature type="region of interest" description="Disordered" evidence="12">
    <location>
        <begin position="245"/>
        <end position="322"/>
    </location>
</feature>
<evidence type="ECO:0000256" key="5">
    <source>
        <dbReference type="ARBA" id="ARBA00022679"/>
    </source>
</evidence>
<dbReference type="Proteomes" id="UP000244073">
    <property type="component" value="Unassembled WGS sequence"/>
</dbReference>
<evidence type="ECO:0000256" key="3">
    <source>
        <dbReference type="ARBA" id="ARBA00022490"/>
    </source>
</evidence>
<feature type="compositionally biased region" description="Low complexity" evidence="12">
    <location>
        <begin position="989"/>
        <end position="999"/>
    </location>
</feature>
<evidence type="ECO:0000259" key="14">
    <source>
        <dbReference type="PROSITE" id="PS51684"/>
    </source>
</evidence>
<feature type="region of interest" description="Disordered" evidence="12">
    <location>
        <begin position="1"/>
        <end position="25"/>
    </location>
</feature>
<evidence type="ECO:0000256" key="8">
    <source>
        <dbReference type="ARBA" id="ARBA00023128"/>
    </source>
</evidence>
<feature type="binding site" evidence="11">
    <location>
        <begin position="1574"/>
        <end position="1575"/>
    </location>
    <ligand>
        <name>S-adenosyl-L-methionine</name>
        <dbReference type="ChEBI" id="CHEBI:59789"/>
    </ligand>
</feature>
<dbReference type="Pfam" id="PF00787">
    <property type="entry name" value="PX"/>
    <property type="match status" value="1"/>
</dbReference>
<evidence type="ECO:0000256" key="6">
    <source>
        <dbReference type="ARBA" id="ARBA00022691"/>
    </source>
</evidence>
<accession>A0A2T5LMS2</accession>
<dbReference type="InterPro" id="IPR024555">
    <property type="entry name" value="PX-associated"/>
</dbReference>
<comment type="catalytic activity">
    <reaction evidence="10 11">
        <text>guanosine(37) in tRNA + S-adenosyl-L-methionine = N(1)-methylguanosine(37) in tRNA + S-adenosyl-L-homocysteine + H(+)</text>
        <dbReference type="Rhea" id="RHEA:36899"/>
        <dbReference type="Rhea" id="RHEA-COMP:10145"/>
        <dbReference type="Rhea" id="RHEA-COMP:10147"/>
        <dbReference type="ChEBI" id="CHEBI:15378"/>
        <dbReference type="ChEBI" id="CHEBI:57856"/>
        <dbReference type="ChEBI" id="CHEBI:59789"/>
        <dbReference type="ChEBI" id="CHEBI:73542"/>
        <dbReference type="ChEBI" id="CHEBI:74269"/>
        <dbReference type="EC" id="2.1.1.228"/>
    </reaction>
</comment>
<evidence type="ECO:0000256" key="9">
    <source>
        <dbReference type="ARBA" id="ARBA00023242"/>
    </source>
</evidence>
<dbReference type="GO" id="GO:0000166">
    <property type="term" value="F:nucleotide binding"/>
    <property type="evidence" value="ECO:0007669"/>
    <property type="project" value="InterPro"/>
</dbReference>
<feature type="domain" description="SAM-dependent methyltransferase TRM5/TYW2-type" evidence="14">
    <location>
        <begin position="1417"/>
        <end position="1737"/>
    </location>
</feature>
<dbReference type="GO" id="GO:0035091">
    <property type="term" value="F:phosphatidylinositol binding"/>
    <property type="evidence" value="ECO:0007669"/>
    <property type="project" value="InterPro"/>
</dbReference>
<dbReference type="InterPro" id="IPR025792">
    <property type="entry name" value="tRNA_Gua_MeTrfase_euk"/>
</dbReference>
<keyword evidence="8 11" id="KW-0496">Mitochondrion</keyword>
<feature type="compositionally biased region" description="Basic and acidic residues" evidence="12">
    <location>
        <begin position="874"/>
        <end position="884"/>
    </location>
</feature>
<evidence type="ECO:0000313" key="16">
    <source>
        <dbReference type="Proteomes" id="UP000244073"/>
    </source>
</evidence>
<comment type="subunit">
    <text evidence="11">Monomer.</text>
</comment>
<keyword evidence="4 11" id="KW-0489">Methyltransferase</keyword>
<feature type="compositionally biased region" description="Acidic residues" evidence="12">
    <location>
        <begin position="844"/>
        <end position="862"/>
    </location>
</feature>
<dbReference type="FunFam" id="3.30.300.110:FF:000001">
    <property type="entry name" value="tRNA (guanine(37)-N1)-methyltransferase"/>
    <property type="match status" value="1"/>
</dbReference>
<dbReference type="VEuPathDB" id="FungiDB:P175DRAFT_0512299"/>
<dbReference type="GO" id="GO:0005634">
    <property type="term" value="C:nucleus"/>
    <property type="evidence" value="ECO:0007669"/>
    <property type="project" value="UniProtKB-SubCell"/>
</dbReference>
<dbReference type="EC" id="2.1.1.228" evidence="11"/>
<dbReference type="PANTHER" id="PTHR47185">
    <property type="entry name" value="PX DOMAIN-CONTAINING PROTEIN YPR097W"/>
    <property type="match status" value="1"/>
</dbReference>
<organism evidence="15 16">
    <name type="scientific">Aspergillus ochraceoroseus IBT 24754</name>
    <dbReference type="NCBI Taxonomy" id="1392256"/>
    <lineage>
        <taxon>Eukaryota</taxon>
        <taxon>Fungi</taxon>
        <taxon>Dikarya</taxon>
        <taxon>Ascomycota</taxon>
        <taxon>Pezizomycotina</taxon>
        <taxon>Eurotiomycetes</taxon>
        <taxon>Eurotiomycetidae</taxon>
        <taxon>Eurotiales</taxon>
        <taxon>Aspergillaceae</taxon>
        <taxon>Aspergillus</taxon>
        <taxon>Aspergillus subgen. Nidulantes</taxon>
    </lineage>
</organism>
<feature type="region of interest" description="Disordered" evidence="12">
    <location>
        <begin position="843"/>
        <end position="884"/>
    </location>
</feature>
<dbReference type="Pfam" id="PF12828">
    <property type="entry name" value="PXB"/>
    <property type="match status" value="1"/>
</dbReference>